<sequence>MPHVTVDYSANLEQAVDMAALCDLLRRTAIDTGALPLAGVRVRAFAATHVSIADGNPDHGYIDISLRLRAGRDLETRKHATALIFDAAREFLAPIMAQRPLALSFEMRDIDPELSPKTGTIRDHLPDDLKG</sequence>
<dbReference type="Gene3D" id="3.30.429.10">
    <property type="entry name" value="Macrophage Migration Inhibitory Factor"/>
    <property type="match status" value="1"/>
</dbReference>
<dbReference type="PANTHER" id="PTHR37950:SF1">
    <property type="entry name" value="4-HYDROXYPHENYLACETATE CATABOLISM PROTEIN"/>
    <property type="match status" value="1"/>
</dbReference>
<organism evidence="1 2">
    <name type="scientific">Lacimonas salitolerans</name>
    <dbReference type="NCBI Taxonomy" id="1323750"/>
    <lineage>
        <taxon>Bacteria</taxon>
        <taxon>Pseudomonadati</taxon>
        <taxon>Pseudomonadota</taxon>
        <taxon>Alphaproteobacteria</taxon>
        <taxon>Rhodobacterales</taxon>
        <taxon>Paracoccaceae</taxon>
        <taxon>Lacimonas</taxon>
    </lineage>
</organism>
<protein>
    <submittedName>
        <fullName evidence="1">5-carboxymethyl-2-hydroxymuconate isomerase</fullName>
    </submittedName>
</protein>
<name>A0ABW4EI03_9RHOB</name>
<dbReference type="InterPro" id="IPR014347">
    <property type="entry name" value="Tautomerase/MIF_sf"/>
</dbReference>
<proteinExistence type="predicted"/>
<keyword evidence="2" id="KW-1185">Reference proteome</keyword>
<comment type="caution">
    <text evidence="1">The sequence shown here is derived from an EMBL/GenBank/DDBJ whole genome shotgun (WGS) entry which is preliminary data.</text>
</comment>
<gene>
    <name evidence="1" type="ORF">ACFTOW_09515</name>
</gene>
<keyword evidence="1" id="KW-0413">Isomerase</keyword>
<dbReference type="SUPFAM" id="SSF55331">
    <property type="entry name" value="Tautomerase/MIF"/>
    <property type="match status" value="1"/>
</dbReference>
<dbReference type="InterPro" id="IPR004220">
    <property type="entry name" value="5-COMe_2-OHmuconate_Isoase"/>
</dbReference>
<evidence type="ECO:0000313" key="2">
    <source>
        <dbReference type="Proteomes" id="UP001597186"/>
    </source>
</evidence>
<reference evidence="2" key="1">
    <citation type="journal article" date="2019" name="Int. J. Syst. Evol. Microbiol.">
        <title>The Global Catalogue of Microorganisms (GCM) 10K type strain sequencing project: providing services to taxonomists for standard genome sequencing and annotation.</title>
        <authorList>
            <consortium name="The Broad Institute Genomics Platform"/>
            <consortium name="The Broad Institute Genome Sequencing Center for Infectious Disease"/>
            <person name="Wu L."/>
            <person name="Ma J."/>
        </authorList>
    </citation>
    <scope>NUCLEOTIDE SEQUENCE [LARGE SCALE GENOMIC DNA]</scope>
    <source>
        <strain evidence="2">CGMCC 1.12477</strain>
    </source>
</reference>
<dbReference type="PANTHER" id="PTHR37950">
    <property type="entry name" value="4-HYDROXYPHENYLACETATE CATABOLISM PROTEIN"/>
    <property type="match status" value="1"/>
</dbReference>
<dbReference type="RefSeq" id="WP_379915003.1">
    <property type="nucleotide sequence ID" value="NZ_JBHUDD010000053.1"/>
</dbReference>
<evidence type="ECO:0000313" key="1">
    <source>
        <dbReference type="EMBL" id="MFD1509639.1"/>
    </source>
</evidence>
<dbReference type="Pfam" id="PF02962">
    <property type="entry name" value="CHMI"/>
    <property type="match status" value="1"/>
</dbReference>
<dbReference type="EMBL" id="JBHUDD010000053">
    <property type="protein sequence ID" value="MFD1509639.1"/>
    <property type="molecule type" value="Genomic_DNA"/>
</dbReference>
<accession>A0ABW4EI03</accession>
<dbReference type="GO" id="GO:0016853">
    <property type="term" value="F:isomerase activity"/>
    <property type="evidence" value="ECO:0007669"/>
    <property type="project" value="UniProtKB-KW"/>
</dbReference>
<dbReference type="CDD" id="cd00580">
    <property type="entry name" value="CHMI"/>
    <property type="match status" value="1"/>
</dbReference>
<dbReference type="Proteomes" id="UP001597186">
    <property type="component" value="Unassembled WGS sequence"/>
</dbReference>